<comment type="caution">
    <text evidence="2">The sequence shown here is derived from an EMBL/GenBank/DDBJ whole genome shotgun (WGS) entry which is preliminary data.</text>
</comment>
<protein>
    <submittedName>
        <fullName evidence="2">Uncharacterized protein</fullName>
    </submittedName>
</protein>
<proteinExistence type="predicted"/>
<keyword evidence="1" id="KW-0472">Membrane</keyword>
<dbReference type="EMBL" id="VLLG01000007">
    <property type="protein sequence ID" value="TWI81983.1"/>
    <property type="molecule type" value="Genomic_DNA"/>
</dbReference>
<accession>A0A562SLF5</accession>
<sequence>MSRKIQTFQQFKDELEQNSDLQVEFREDPLKAVQQFEQRIIDDKWVYRIVVTVLGAIILLIVTGVIILLSRDGTAATDADKLVPTIFTAIGSGAIGALAGLLAPAPQR</sequence>
<organism evidence="2 3">
    <name type="scientific">Chitinophaga japonensis</name>
    <name type="common">Flexibacter japonensis</name>
    <dbReference type="NCBI Taxonomy" id="104662"/>
    <lineage>
        <taxon>Bacteria</taxon>
        <taxon>Pseudomonadati</taxon>
        <taxon>Bacteroidota</taxon>
        <taxon>Chitinophagia</taxon>
        <taxon>Chitinophagales</taxon>
        <taxon>Chitinophagaceae</taxon>
        <taxon>Chitinophaga</taxon>
    </lineage>
</organism>
<keyword evidence="1" id="KW-1133">Transmembrane helix</keyword>
<gene>
    <name evidence="2" type="ORF">LX66_5299</name>
</gene>
<keyword evidence="1" id="KW-0812">Transmembrane</keyword>
<name>A0A562SLF5_CHIJA</name>
<dbReference type="AlphaFoldDB" id="A0A562SLF5"/>
<feature type="transmembrane region" description="Helical" evidence="1">
    <location>
        <begin position="45"/>
        <end position="70"/>
    </location>
</feature>
<feature type="transmembrane region" description="Helical" evidence="1">
    <location>
        <begin position="82"/>
        <end position="103"/>
    </location>
</feature>
<reference evidence="2 3" key="1">
    <citation type="journal article" date="2013" name="Stand. Genomic Sci.">
        <title>Genomic Encyclopedia of Type Strains, Phase I: The one thousand microbial genomes (KMG-I) project.</title>
        <authorList>
            <person name="Kyrpides N.C."/>
            <person name="Woyke T."/>
            <person name="Eisen J.A."/>
            <person name="Garrity G."/>
            <person name="Lilburn T.G."/>
            <person name="Beck B.J."/>
            <person name="Whitman W.B."/>
            <person name="Hugenholtz P."/>
            <person name="Klenk H.P."/>
        </authorList>
    </citation>
    <scope>NUCLEOTIDE SEQUENCE [LARGE SCALE GENOMIC DNA]</scope>
    <source>
        <strain evidence="2 3">DSM 13484</strain>
    </source>
</reference>
<keyword evidence="3" id="KW-1185">Reference proteome</keyword>
<dbReference type="Proteomes" id="UP000316778">
    <property type="component" value="Unassembled WGS sequence"/>
</dbReference>
<evidence type="ECO:0000313" key="3">
    <source>
        <dbReference type="Proteomes" id="UP000316778"/>
    </source>
</evidence>
<dbReference type="RefSeq" id="WP_145719055.1">
    <property type="nucleotide sequence ID" value="NZ_BAAAFY010000003.1"/>
</dbReference>
<evidence type="ECO:0000256" key="1">
    <source>
        <dbReference type="SAM" id="Phobius"/>
    </source>
</evidence>
<evidence type="ECO:0000313" key="2">
    <source>
        <dbReference type="EMBL" id="TWI81983.1"/>
    </source>
</evidence>